<feature type="transmembrane region" description="Helical" evidence="6">
    <location>
        <begin position="99"/>
        <end position="120"/>
    </location>
</feature>
<proteinExistence type="predicted"/>
<reference evidence="9" key="1">
    <citation type="submission" date="2021-01" db="EMBL/GenBank/DDBJ databases">
        <title>Genome public.</title>
        <authorList>
            <person name="Liu C."/>
            <person name="Sun Q."/>
        </authorList>
    </citation>
    <scope>NUCLEOTIDE SEQUENCE [LARGE SCALE GENOMIC DNA]</scope>
    <source>
        <strain evidence="9">CGMCC 1.18722</strain>
    </source>
</reference>
<dbReference type="InterPro" id="IPR016174">
    <property type="entry name" value="Di-haem_cyt_TM"/>
</dbReference>
<comment type="subcellular location">
    <subcellularLocation>
        <location evidence="1">Cell membrane</location>
        <topology evidence="1">Multi-pass membrane protein</topology>
    </subcellularLocation>
</comment>
<keyword evidence="4 6" id="KW-1133">Transmembrane helix</keyword>
<dbReference type="InterPro" id="IPR011577">
    <property type="entry name" value="Cyt_b561_bac/Ni-Hgenase"/>
</dbReference>
<evidence type="ECO:0000256" key="5">
    <source>
        <dbReference type="ARBA" id="ARBA00023136"/>
    </source>
</evidence>
<evidence type="ECO:0000259" key="7">
    <source>
        <dbReference type="Pfam" id="PF01292"/>
    </source>
</evidence>
<dbReference type="Gene3D" id="1.20.950.20">
    <property type="entry name" value="Transmembrane di-heme cytochromes, Chain C"/>
    <property type="match status" value="1"/>
</dbReference>
<dbReference type="PANTHER" id="PTHR30485:SF2">
    <property type="entry name" value="BLL0597 PROTEIN"/>
    <property type="match status" value="1"/>
</dbReference>
<dbReference type="PANTHER" id="PTHR30485">
    <property type="entry name" value="NI/FE-HYDROGENASE 1 B-TYPE CYTOCHROME SUBUNIT"/>
    <property type="match status" value="1"/>
</dbReference>
<comment type="caution">
    <text evidence="8">The sequence shown here is derived from an EMBL/GenBank/DDBJ whole genome shotgun (WGS) entry which is preliminary data.</text>
</comment>
<evidence type="ECO:0000256" key="6">
    <source>
        <dbReference type="SAM" id="Phobius"/>
    </source>
</evidence>
<protein>
    <submittedName>
        <fullName evidence="8">Cytochrome b/b6 domain-containing protein</fullName>
    </submittedName>
</protein>
<keyword evidence="3 6" id="KW-0812">Transmembrane</keyword>
<dbReference type="InterPro" id="IPR051542">
    <property type="entry name" value="Hydrogenase_cytochrome"/>
</dbReference>
<dbReference type="Pfam" id="PF01292">
    <property type="entry name" value="Ni_hydr_CYTB"/>
    <property type="match status" value="1"/>
</dbReference>
<dbReference type="SUPFAM" id="SSF81342">
    <property type="entry name" value="Transmembrane di-heme cytochromes"/>
    <property type="match status" value="1"/>
</dbReference>
<feature type="transmembrane region" description="Helical" evidence="6">
    <location>
        <begin position="12"/>
        <end position="31"/>
    </location>
</feature>
<feature type="domain" description="Cytochrome b561 bacterial/Ni-hydrogenase" evidence="7">
    <location>
        <begin position="11"/>
        <end position="183"/>
    </location>
</feature>
<feature type="transmembrane region" description="Helical" evidence="6">
    <location>
        <begin position="43"/>
        <end position="61"/>
    </location>
</feature>
<feature type="transmembrane region" description="Helical" evidence="6">
    <location>
        <begin position="150"/>
        <end position="171"/>
    </location>
</feature>
<keyword evidence="2" id="KW-1003">Cell membrane</keyword>
<evidence type="ECO:0000256" key="3">
    <source>
        <dbReference type="ARBA" id="ARBA00022692"/>
    </source>
</evidence>
<dbReference type="RefSeq" id="WP_202082135.1">
    <property type="nucleotide sequence ID" value="NZ_JAERTZ010000004.1"/>
</dbReference>
<evidence type="ECO:0000313" key="8">
    <source>
        <dbReference type="EMBL" id="MBL1376172.1"/>
    </source>
</evidence>
<keyword evidence="5 6" id="KW-0472">Membrane</keyword>
<keyword evidence="9" id="KW-1185">Reference proteome</keyword>
<gene>
    <name evidence="8" type="ORF">JKV55_02340</name>
</gene>
<accession>A0ABS1QNS3</accession>
<evidence type="ECO:0000256" key="2">
    <source>
        <dbReference type="ARBA" id="ARBA00022475"/>
    </source>
</evidence>
<evidence type="ECO:0000313" key="9">
    <source>
        <dbReference type="Proteomes" id="UP000638570"/>
    </source>
</evidence>
<name>A0ABS1QNS3_9GAMM</name>
<sequence>MSTPRHPQVKVWDWSIRFFHWSLPVLLYLLWHSAGEDLDRHMLFAQLMLGLLLYRIIWGFIGTPYARFSHFLYHPGQVFAYLRASFSPQKPVYLGHNPLGGIMVLVLLGTLLFQATTGLFTTDDIFYNGPLYDSVSRATSGWMTQWHKSWFYEGLLILVGLHVLAIGLYKLRGEGLVKAMITGHKAPDASQVADLQKPHPQVFPWLRFVPAVALAYGLVWLIFNGL</sequence>
<feature type="transmembrane region" description="Helical" evidence="6">
    <location>
        <begin position="205"/>
        <end position="223"/>
    </location>
</feature>
<evidence type="ECO:0000256" key="1">
    <source>
        <dbReference type="ARBA" id="ARBA00004651"/>
    </source>
</evidence>
<dbReference type="EMBL" id="JAERTZ010000004">
    <property type="protein sequence ID" value="MBL1376172.1"/>
    <property type="molecule type" value="Genomic_DNA"/>
</dbReference>
<organism evidence="8 9">
    <name type="scientific">Zobellella iuensis</name>
    <dbReference type="NCBI Taxonomy" id="2803811"/>
    <lineage>
        <taxon>Bacteria</taxon>
        <taxon>Pseudomonadati</taxon>
        <taxon>Pseudomonadota</taxon>
        <taxon>Gammaproteobacteria</taxon>
        <taxon>Aeromonadales</taxon>
        <taxon>Aeromonadaceae</taxon>
        <taxon>Zobellella</taxon>
    </lineage>
</organism>
<evidence type="ECO:0000256" key="4">
    <source>
        <dbReference type="ARBA" id="ARBA00022989"/>
    </source>
</evidence>
<dbReference type="Proteomes" id="UP000638570">
    <property type="component" value="Unassembled WGS sequence"/>
</dbReference>